<dbReference type="FunCoup" id="A0A420WJQ6">
    <property type="interactions" value="32"/>
</dbReference>
<dbReference type="Gene3D" id="2.70.98.10">
    <property type="match status" value="1"/>
</dbReference>
<gene>
    <name evidence="1" type="ORF">DES40_0467</name>
</gene>
<dbReference type="RefSeq" id="WP_170144844.1">
    <property type="nucleotide sequence ID" value="NZ_RBII01000001.1"/>
</dbReference>
<name>A0A420WJQ6_9PROT</name>
<dbReference type="GO" id="GO:0005975">
    <property type="term" value="P:carbohydrate metabolic process"/>
    <property type="evidence" value="ECO:0007669"/>
    <property type="project" value="InterPro"/>
</dbReference>
<dbReference type="InterPro" id="IPR011013">
    <property type="entry name" value="Gal_mutarotase_sf_dom"/>
</dbReference>
<protein>
    <submittedName>
        <fullName evidence="1">Aldose 1-epimerase</fullName>
    </submittedName>
</protein>
<sequence>MPLSLKEKTKPRVETLDIAHGGWSLQLAPSHGAAILSCQYNGRDILRPAPPDWFQTPNPLMTGHFPLAPYSNRIENGTFQFKGRNHVLSWDKLEQPHPLHGTAWQSKWDVVQSDVKKVTLQMCHAQPSQTWPWRFTASHSLCASEDGLHFTLSVTNDDTQSMPSGLGFHPYFATHDTAELQFQSRHVWMSNDDKLPVRLAKLPEAWDFTRAKTVSKVSVDHCFTGLKLPAYFNWPQAHQRVCIQGSKNLTHAVVYLDNPTKAACFEPVTHMNNGLNWRHEHADTGIEILNPGETQTAEMILSIEDY</sequence>
<dbReference type="InterPro" id="IPR014718">
    <property type="entry name" value="GH-type_carb-bd"/>
</dbReference>
<dbReference type="Proteomes" id="UP000282211">
    <property type="component" value="Unassembled WGS sequence"/>
</dbReference>
<organism evidence="1 2">
    <name type="scientific">Litorimonas taeanensis</name>
    <dbReference type="NCBI Taxonomy" id="568099"/>
    <lineage>
        <taxon>Bacteria</taxon>
        <taxon>Pseudomonadati</taxon>
        <taxon>Pseudomonadota</taxon>
        <taxon>Alphaproteobacteria</taxon>
        <taxon>Maricaulales</taxon>
        <taxon>Robiginitomaculaceae</taxon>
    </lineage>
</organism>
<dbReference type="Pfam" id="PF01263">
    <property type="entry name" value="Aldose_epim"/>
    <property type="match status" value="1"/>
</dbReference>
<dbReference type="InParanoid" id="A0A420WJQ6"/>
<reference evidence="1 2" key="1">
    <citation type="submission" date="2018-10" db="EMBL/GenBank/DDBJ databases">
        <title>Genomic Encyclopedia of Type Strains, Phase IV (KMG-IV): sequencing the most valuable type-strain genomes for metagenomic binning, comparative biology and taxonomic classification.</title>
        <authorList>
            <person name="Goeker M."/>
        </authorList>
    </citation>
    <scope>NUCLEOTIDE SEQUENCE [LARGE SCALE GENOMIC DNA]</scope>
    <source>
        <strain evidence="1 2">DSM 22008</strain>
    </source>
</reference>
<accession>A0A420WJQ6</accession>
<evidence type="ECO:0000313" key="1">
    <source>
        <dbReference type="EMBL" id="RKQ71156.1"/>
    </source>
</evidence>
<dbReference type="InterPro" id="IPR008183">
    <property type="entry name" value="Aldose_1/G6P_1-epimerase"/>
</dbReference>
<proteinExistence type="predicted"/>
<dbReference type="SUPFAM" id="SSF74650">
    <property type="entry name" value="Galactose mutarotase-like"/>
    <property type="match status" value="1"/>
</dbReference>
<comment type="caution">
    <text evidence="1">The sequence shown here is derived from an EMBL/GenBank/DDBJ whole genome shotgun (WGS) entry which is preliminary data.</text>
</comment>
<dbReference type="GO" id="GO:0016853">
    <property type="term" value="F:isomerase activity"/>
    <property type="evidence" value="ECO:0007669"/>
    <property type="project" value="InterPro"/>
</dbReference>
<dbReference type="GO" id="GO:0030246">
    <property type="term" value="F:carbohydrate binding"/>
    <property type="evidence" value="ECO:0007669"/>
    <property type="project" value="InterPro"/>
</dbReference>
<evidence type="ECO:0000313" key="2">
    <source>
        <dbReference type="Proteomes" id="UP000282211"/>
    </source>
</evidence>
<keyword evidence="2" id="KW-1185">Reference proteome</keyword>
<dbReference type="AlphaFoldDB" id="A0A420WJQ6"/>
<dbReference type="EMBL" id="RBII01000001">
    <property type="protein sequence ID" value="RKQ71156.1"/>
    <property type="molecule type" value="Genomic_DNA"/>
</dbReference>